<dbReference type="AlphaFoldDB" id="A0A974CA34"/>
<keyword evidence="7" id="KW-0539">Nucleus</keyword>
<dbReference type="PANTHER" id="PTHR15459">
    <property type="entry name" value="POLYAMINE-MODULATED FACTOR 1"/>
    <property type="match status" value="1"/>
</dbReference>
<dbReference type="GO" id="GO:0000444">
    <property type="term" value="C:MIS12/MIND type complex"/>
    <property type="evidence" value="ECO:0007669"/>
    <property type="project" value="InterPro"/>
</dbReference>
<proteinExistence type="predicted"/>
<evidence type="ECO:0000256" key="8">
    <source>
        <dbReference type="ARBA" id="ARBA00023306"/>
    </source>
</evidence>
<dbReference type="PANTHER" id="PTHR15459:SF3">
    <property type="entry name" value="POLYAMINE-MODULATED FACTOR 1"/>
    <property type="match status" value="1"/>
</dbReference>
<evidence type="ECO:0008006" key="13">
    <source>
        <dbReference type="Google" id="ProtNLM"/>
    </source>
</evidence>
<evidence type="ECO:0000256" key="7">
    <source>
        <dbReference type="ARBA" id="ARBA00023242"/>
    </source>
</evidence>
<accession>A0A974CA34</accession>
<protein>
    <recommendedName>
        <fullName evidence="13">Polyamine-modulated factor 1</fullName>
    </recommendedName>
</protein>
<evidence type="ECO:0000256" key="9">
    <source>
        <dbReference type="ARBA" id="ARBA00023328"/>
    </source>
</evidence>
<gene>
    <name evidence="11" type="ORF">XELAEV_18040756mg</name>
</gene>
<evidence type="ECO:0000256" key="4">
    <source>
        <dbReference type="ARBA" id="ARBA00022618"/>
    </source>
</evidence>
<evidence type="ECO:0000256" key="5">
    <source>
        <dbReference type="ARBA" id="ARBA00022776"/>
    </source>
</evidence>
<dbReference type="OMA" id="EMTQRIH"/>
<dbReference type="GO" id="GO:0007059">
    <property type="term" value="P:chromosome segregation"/>
    <property type="evidence" value="ECO:0007669"/>
    <property type="project" value="TreeGrafter"/>
</dbReference>
<dbReference type="Pfam" id="PF03980">
    <property type="entry name" value="Nnf1"/>
    <property type="match status" value="1"/>
</dbReference>
<sequence>MHIAKQQVWREPSGRSKDWRPNKMEAEEKSAEGFAEGDPGTSQEIEAAPSENPSRMLIFNTLVDKFLDGLVQAGSYQRFARCYKRFYKLQPEMTRSIYDQFVFQLQNSIRDEIQEIRDEGNLEALLDSLDKMEKEAGDRTELAWRPSGVPEQDLRSHLVPYLLQQRDYLHKVLKEREEENKRLAQAVLLGRRKIQEMQKEIETRKQAWQELSKAQRELILSVEEPK</sequence>
<name>A0A974CA34_XENLA</name>
<keyword evidence="6" id="KW-0995">Kinetochore</keyword>
<organism evidence="11 12">
    <name type="scientific">Xenopus laevis</name>
    <name type="common">African clawed frog</name>
    <dbReference type="NCBI Taxonomy" id="8355"/>
    <lineage>
        <taxon>Eukaryota</taxon>
        <taxon>Metazoa</taxon>
        <taxon>Chordata</taxon>
        <taxon>Craniata</taxon>
        <taxon>Vertebrata</taxon>
        <taxon>Euteleostomi</taxon>
        <taxon>Amphibia</taxon>
        <taxon>Batrachia</taxon>
        <taxon>Anura</taxon>
        <taxon>Pipoidea</taxon>
        <taxon>Pipidae</taxon>
        <taxon>Xenopodinae</taxon>
        <taxon>Xenopus</taxon>
        <taxon>Xenopus</taxon>
    </lineage>
</organism>
<keyword evidence="4" id="KW-0132">Cell division</keyword>
<keyword evidence="9" id="KW-0137">Centromere</keyword>
<keyword evidence="5" id="KW-0498">Mitosis</keyword>
<dbReference type="GO" id="GO:0005634">
    <property type="term" value="C:nucleus"/>
    <property type="evidence" value="ECO:0007669"/>
    <property type="project" value="UniProtKB-SubCell"/>
</dbReference>
<evidence type="ECO:0000256" key="10">
    <source>
        <dbReference type="SAM" id="MobiDB-lite"/>
    </source>
</evidence>
<feature type="region of interest" description="Disordered" evidence="10">
    <location>
        <begin position="1"/>
        <end position="51"/>
    </location>
</feature>
<evidence type="ECO:0000256" key="2">
    <source>
        <dbReference type="ARBA" id="ARBA00004629"/>
    </source>
</evidence>
<dbReference type="EMBL" id="CM004480">
    <property type="protein sequence ID" value="OCT69445.1"/>
    <property type="molecule type" value="Genomic_DNA"/>
</dbReference>
<evidence type="ECO:0000256" key="3">
    <source>
        <dbReference type="ARBA" id="ARBA00022454"/>
    </source>
</evidence>
<feature type="compositionally biased region" description="Basic and acidic residues" evidence="10">
    <location>
        <begin position="12"/>
        <end position="31"/>
    </location>
</feature>
<reference evidence="12" key="1">
    <citation type="journal article" date="2016" name="Nature">
        <title>Genome evolution in the allotetraploid frog Xenopus laevis.</title>
        <authorList>
            <person name="Session A.M."/>
            <person name="Uno Y."/>
            <person name="Kwon T."/>
            <person name="Chapman J.A."/>
            <person name="Toyoda A."/>
            <person name="Takahashi S."/>
            <person name="Fukui A."/>
            <person name="Hikosaka A."/>
            <person name="Suzuki A."/>
            <person name="Kondo M."/>
            <person name="van Heeringen S.J."/>
            <person name="Quigley I."/>
            <person name="Heinz S."/>
            <person name="Ogino H."/>
            <person name="Ochi H."/>
            <person name="Hellsten U."/>
            <person name="Lyons J.B."/>
            <person name="Simakov O."/>
            <person name="Putnam N."/>
            <person name="Stites J."/>
            <person name="Kuroki Y."/>
            <person name="Tanaka T."/>
            <person name="Michiue T."/>
            <person name="Watanabe M."/>
            <person name="Bogdanovic O."/>
            <person name="Lister R."/>
            <person name="Georgiou G."/>
            <person name="Paranjpe S.S."/>
            <person name="van Kruijsbergen I."/>
            <person name="Shu S."/>
            <person name="Carlson J."/>
            <person name="Kinoshita T."/>
            <person name="Ohta Y."/>
            <person name="Mawaribuchi S."/>
            <person name="Jenkins J."/>
            <person name="Grimwood J."/>
            <person name="Schmutz J."/>
            <person name="Mitros T."/>
            <person name="Mozaffari S.V."/>
            <person name="Suzuki Y."/>
            <person name="Haramoto Y."/>
            <person name="Yamamoto T.S."/>
            <person name="Takagi C."/>
            <person name="Heald R."/>
            <person name="Miller K."/>
            <person name="Haudenschild C."/>
            <person name="Kitzman J."/>
            <person name="Nakayama T."/>
            <person name="Izutsu Y."/>
            <person name="Robert J."/>
            <person name="Fortriede J."/>
            <person name="Burns K."/>
            <person name="Lotay V."/>
            <person name="Karimi K."/>
            <person name="Yasuoka Y."/>
            <person name="Dichmann D.S."/>
            <person name="Flajnik M.F."/>
            <person name="Houston D.W."/>
            <person name="Shendure J."/>
            <person name="DuPasquier L."/>
            <person name="Vize P.D."/>
            <person name="Zorn A.M."/>
            <person name="Ito M."/>
            <person name="Marcotte E.M."/>
            <person name="Wallingford J.B."/>
            <person name="Ito Y."/>
            <person name="Asashima M."/>
            <person name="Ueno N."/>
            <person name="Matsuda Y."/>
            <person name="Veenstra G.J."/>
            <person name="Fujiyama A."/>
            <person name="Harland R.M."/>
            <person name="Taira M."/>
            <person name="Rokhsar D.S."/>
        </authorList>
    </citation>
    <scope>NUCLEOTIDE SEQUENCE [LARGE SCALE GENOMIC DNA]</scope>
    <source>
        <strain evidence="12">J</strain>
    </source>
</reference>
<keyword evidence="8" id="KW-0131">Cell cycle</keyword>
<dbReference type="GO" id="GO:0051301">
    <property type="term" value="P:cell division"/>
    <property type="evidence" value="ECO:0007669"/>
    <property type="project" value="UniProtKB-KW"/>
</dbReference>
<evidence type="ECO:0000256" key="1">
    <source>
        <dbReference type="ARBA" id="ARBA00004123"/>
    </source>
</evidence>
<evidence type="ECO:0000313" key="11">
    <source>
        <dbReference type="EMBL" id="OCT69445.1"/>
    </source>
</evidence>
<evidence type="ECO:0000256" key="6">
    <source>
        <dbReference type="ARBA" id="ARBA00022838"/>
    </source>
</evidence>
<keyword evidence="3" id="KW-0158">Chromosome</keyword>
<dbReference type="InterPro" id="IPR007128">
    <property type="entry name" value="PMF1/Nnf1"/>
</dbReference>
<evidence type="ECO:0000313" key="12">
    <source>
        <dbReference type="Proteomes" id="UP000694892"/>
    </source>
</evidence>
<dbReference type="Proteomes" id="UP000694892">
    <property type="component" value="Chromosome 8L"/>
</dbReference>
<comment type="subcellular location">
    <subcellularLocation>
        <location evidence="2">Chromosome</location>
        <location evidence="2">Centromere</location>
        <location evidence="2">Kinetochore</location>
    </subcellularLocation>
    <subcellularLocation>
        <location evidence="1">Nucleus</location>
    </subcellularLocation>
</comment>